<keyword evidence="2" id="KW-1185">Reference proteome</keyword>
<reference evidence="2" key="1">
    <citation type="submission" date="2024-07" db="EMBL/GenBank/DDBJ databases">
        <title>Two chromosome-level genome assemblies of Korean endemic species Abeliophyllum distichum and Forsythia ovata (Oleaceae).</title>
        <authorList>
            <person name="Jang H."/>
        </authorList>
    </citation>
    <scope>NUCLEOTIDE SEQUENCE [LARGE SCALE GENOMIC DNA]</scope>
</reference>
<comment type="caution">
    <text evidence="1">The sequence shown here is derived from an EMBL/GenBank/DDBJ whole genome shotgun (WGS) entry which is preliminary data.</text>
</comment>
<name>A0ABD1QF15_9LAMI</name>
<evidence type="ECO:0000313" key="1">
    <source>
        <dbReference type="EMBL" id="KAL2474479.1"/>
    </source>
</evidence>
<protein>
    <submittedName>
        <fullName evidence="1">Uncharacterized protein</fullName>
    </submittedName>
</protein>
<dbReference type="EMBL" id="JBFOLK010000011">
    <property type="protein sequence ID" value="KAL2474479.1"/>
    <property type="molecule type" value="Genomic_DNA"/>
</dbReference>
<organism evidence="1 2">
    <name type="scientific">Abeliophyllum distichum</name>
    <dbReference type="NCBI Taxonomy" id="126358"/>
    <lineage>
        <taxon>Eukaryota</taxon>
        <taxon>Viridiplantae</taxon>
        <taxon>Streptophyta</taxon>
        <taxon>Embryophyta</taxon>
        <taxon>Tracheophyta</taxon>
        <taxon>Spermatophyta</taxon>
        <taxon>Magnoliopsida</taxon>
        <taxon>eudicotyledons</taxon>
        <taxon>Gunneridae</taxon>
        <taxon>Pentapetalae</taxon>
        <taxon>asterids</taxon>
        <taxon>lamiids</taxon>
        <taxon>Lamiales</taxon>
        <taxon>Oleaceae</taxon>
        <taxon>Forsythieae</taxon>
        <taxon>Abeliophyllum</taxon>
    </lineage>
</organism>
<gene>
    <name evidence="1" type="ORF">Adt_35215</name>
</gene>
<proteinExistence type="predicted"/>
<accession>A0ABD1QF15</accession>
<evidence type="ECO:0000313" key="2">
    <source>
        <dbReference type="Proteomes" id="UP001604336"/>
    </source>
</evidence>
<dbReference type="Proteomes" id="UP001604336">
    <property type="component" value="Unassembled WGS sequence"/>
</dbReference>
<sequence>MPANDKETDWRNSIQALFWDEAIVPVEILSPTGRMTSQQIDPTATMVELDLLEGVRENTVVRTAAYKRKATEYFNRQVKPKFFQKRGLVRQNATATGHLPAKLGAN</sequence>
<dbReference type="AlphaFoldDB" id="A0ABD1QF15"/>